<dbReference type="Gene3D" id="3.30.390.50">
    <property type="entry name" value="CO dehydrogenase flavoprotein, C-terminal domain"/>
    <property type="match status" value="1"/>
</dbReference>
<dbReference type="PANTHER" id="PTHR42659">
    <property type="entry name" value="XANTHINE DEHYDROGENASE SUBUNIT C-RELATED"/>
    <property type="match status" value="1"/>
</dbReference>
<dbReference type="SUPFAM" id="SSF56176">
    <property type="entry name" value="FAD-binding/transporter-associated domain-like"/>
    <property type="match status" value="1"/>
</dbReference>
<keyword evidence="6" id="KW-1185">Reference proteome</keyword>
<dbReference type="RefSeq" id="WP_184618527.1">
    <property type="nucleotide sequence ID" value="NZ_JACHEX010000001.1"/>
</dbReference>
<keyword evidence="3" id="KW-0560">Oxidoreductase</keyword>
<feature type="domain" description="FAD-binding PCMH-type" evidence="4">
    <location>
        <begin position="1"/>
        <end position="162"/>
    </location>
</feature>
<dbReference type="Pfam" id="PF03450">
    <property type="entry name" value="CO_deh_flav_C"/>
    <property type="match status" value="1"/>
</dbReference>
<dbReference type="SMART" id="SM01092">
    <property type="entry name" value="CO_deh_flav_C"/>
    <property type="match status" value="1"/>
</dbReference>
<name>A0A841GDZ0_9BACT</name>
<dbReference type="Proteomes" id="UP000555828">
    <property type="component" value="Unassembled WGS sequence"/>
</dbReference>
<dbReference type="Pfam" id="PF00941">
    <property type="entry name" value="FAD_binding_5"/>
    <property type="match status" value="1"/>
</dbReference>
<evidence type="ECO:0000256" key="3">
    <source>
        <dbReference type="ARBA" id="ARBA00023002"/>
    </source>
</evidence>
<evidence type="ECO:0000313" key="6">
    <source>
        <dbReference type="Proteomes" id="UP000555828"/>
    </source>
</evidence>
<protein>
    <submittedName>
        <fullName evidence="5">CO/xanthine dehydrogenase FAD-binding subunit</fullName>
    </submittedName>
</protein>
<sequence>MIKFKEYVKPKTLEEAYQILTEKNSRVIGGAAFLKLSSQEFDVAIDLIDANLDFINDYPEKVEIGSMVTISAFEEHPVLSTLYNGFLKNVAEKILSYQMRNIVTVGGTIFPKYGFSDLITALLVLNTNVKLYKNGEIPLEKFLESKITKDIMVKIEIMKEDLRVAFKYVRNSEYDFSLLNVAVSNNKGKFKIAVGARPGIAQLAKNAAEFLSNNTVTKESIEKAAKIAAEELKFSDDLRATAEYRKKVCKALVKRTLEEVTK</sequence>
<comment type="caution">
    <text evidence="5">The sequence shown here is derived from an EMBL/GenBank/DDBJ whole genome shotgun (WGS) entry which is preliminary data.</text>
</comment>
<dbReference type="EMBL" id="JACHEX010000001">
    <property type="protein sequence ID" value="MBB6061762.1"/>
    <property type="molecule type" value="Genomic_DNA"/>
</dbReference>
<dbReference type="Gene3D" id="3.30.465.10">
    <property type="match status" value="1"/>
</dbReference>
<proteinExistence type="predicted"/>
<dbReference type="InterPro" id="IPR036318">
    <property type="entry name" value="FAD-bd_PCMH-like_sf"/>
</dbReference>
<dbReference type="InterPro" id="IPR036683">
    <property type="entry name" value="CO_DH_flav_C_dom_sf"/>
</dbReference>
<dbReference type="InterPro" id="IPR016169">
    <property type="entry name" value="FAD-bd_PCMH_sub2"/>
</dbReference>
<dbReference type="AlphaFoldDB" id="A0A841GDZ0"/>
<dbReference type="GO" id="GO:0016491">
    <property type="term" value="F:oxidoreductase activity"/>
    <property type="evidence" value="ECO:0007669"/>
    <property type="project" value="UniProtKB-KW"/>
</dbReference>
<reference evidence="5 6" key="1">
    <citation type="submission" date="2020-08" db="EMBL/GenBank/DDBJ databases">
        <title>Genomic Encyclopedia of Type Strains, Phase IV (KMG-IV): sequencing the most valuable type-strain genomes for metagenomic binning, comparative biology and taxonomic classification.</title>
        <authorList>
            <person name="Goeker M."/>
        </authorList>
    </citation>
    <scope>NUCLEOTIDE SEQUENCE [LARGE SCALE GENOMIC DNA]</scope>
    <source>
        <strain evidence="5 6">DSM 13481</strain>
    </source>
</reference>
<dbReference type="SUPFAM" id="SSF55447">
    <property type="entry name" value="CO dehydrogenase flavoprotein C-terminal domain-like"/>
    <property type="match status" value="1"/>
</dbReference>
<dbReference type="PROSITE" id="PS51387">
    <property type="entry name" value="FAD_PCMH"/>
    <property type="match status" value="1"/>
</dbReference>
<evidence type="ECO:0000256" key="1">
    <source>
        <dbReference type="ARBA" id="ARBA00022630"/>
    </source>
</evidence>
<accession>A0A841GDZ0</accession>
<evidence type="ECO:0000259" key="4">
    <source>
        <dbReference type="PROSITE" id="PS51387"/>
    </source>
</evidence>
<gene>
    <name evidence="5" type="ORF">HNP65_000184</name>
</gene>
<evidence type="ECO:0000313" key="5">
    <source>
        <dbReference type="EMBL" id="MBB6061762.1"/>
    </source>
</evidence>
<evidence type="ECO:0000256" key="2">
    <source>
        <dbReference type="ARBA" id="ARBA00022827"/>
    </source>
</evidence>
<dbReference type="PANTHER" id="PTHR42659:SF2">
    <property type="entry name" value="XANTHINE DEHYDROGENASE SUBUNIT C-RELATED"/>
    <property type="match status" value="1"/>
</dbReference>
<keyword evidence="2" id="KW-0274">FAD</keyword>
<dbReference type="InterPro" id="IPR016166">
    <property type="entry name" value="FAD-bd_PCMH"/>
</dbReference>
<dbReference type="InterPro" id="IPR005107">
    <property type="entry name" value="CO_DH_flav_C"/>
</dbReference>
<dbReference type="InterPro" id="IPR051312">
    <property type="entry name" value="Diverse_Substr_Oxidored"/>
</dbReference>
<keyword evidence="1" id="KW-0285">Flavoprotein</keyword>
<dbReference type="InterPro" id="IPR002346">
    <property type="entry name" value="Mopterin_DH_FAD-bd"/>
</dbReference>
<dbReference type="GO" id="GO:0071949">
    <property type="term" value="F:FAD binding"/>
    <property type="evidence" value="ECO:0007669"/>
    <property type="project" value="InterPro"/>
</dbReference>
<organism evidence="5 6">
    <name type="scientific">Thermosipho japonicus</name>
    <dbReference type="NCBI Taxonomy" id="90323"/>
    <lineage>
        <taxon>Bacteria</taxon>
        <taxon>Thermotogati</taxon>
        <taxon>Thermotogota</taxon>
        <taxon>Thermotogae</taxon>
        <taxon>Thermotogales</taxon>
        <taxon>Fervidobacteriaceae</taxon>
        <taxon>Thermosipho</taxon>
    </lineage>
</organism>